<gene>
    <name evidence="1" type="ORF">FOMPIDRAFT_1042461</name>
</gene>
<evidence type="ECO:0008006" key="3">
    <source>
        <dbReference type="Google" id="ProtNLM"/>
    </source>
</evidence>
<dbReference type="Gene3D" id="3.40.50.450">
    <property type="match status" value="1"/>
</dbReference>
<dbReference type="InParanoid" id="S8E596"/>
<dbReference type="EMBL" id="KE504164">
    <property type="protein sequence ID" value="EPS98578.1"/>
    <property type="molecule type" value="Genomic_DNA"/>
</dbReference>
<dbReference type="eggNOG" id="ENOG502QSR9">
    <property type="taxonomic scope" value="Eukaryota"/>
</dbReference>
<dbReference type="STRING" id="743788.S8E596"/>
<dbReference type="AlphaFoldDB" id="S8E596"/>
<dbReference type="HOGENOM" id="CLU_058336_1_1_1"/>
<name>S8E596_FOMSC</name>
<dbReference type="InterPro" id="IPR031100">
    <property type="entry name" value="LOG_fam"/>
</dbReference>
<reference evidence="1 2" key="1">
    <citation type="journal article" date="2012" name="Science">
        <title>The Paleozoic origin of enzymatic lignin decomposition reconstructed from 31 fungal genomes.</title>
        <authorList>
            <person name="Floudas D."/>
            <person name="Binder M."/>
            <person name="Riley R."/>
            <person name="Barry K."/>
            <person name="Blanchette R.A."/>
            <person name="Henrissat B."/>
            <person name="Martinez A.T."/>
            <person name="Otillar R."/>
            <person name="Spatafora J.W."/>
            <person name="Yadav J.S."/>
            <person name="Aerts A."/>
            <person name="Benoit I."/>
            <person name="Boyd A."/>
            <person name="Carlson A."/>
            <person name="Copeland A."/>
            <person name="Coutinho P.M."/>
            <person name="de Vries R.P."/>
            <person name="Ferreira P."/>
            <person name="Findley K."/>
            <person name="Foster B."/>
            <person name="Gaskell J."/>
            <person name="Glotzer D."/>
            <person name="Gorecki P."/>
            <person name="Heitman J."/>
            <person name="Hesse C."/>
            <person name="Hori C."/>
            <person name="Igarashi K."/>
            <person name="Jurgens J.A."/>
            <person name="Kallen N."/>
            <person name="Kersten P."/>
            <person name="Kohler A."/>
            <person name="Kuees U."/>
            <person name="Kumar T.K.A."/>
            <person name="Kuo A."/>
            <person name="LaButti K."/>
            <person name="Larrondo L.F."/>
            <person name="Lindquist E."/>
            <person name="Ling A."/>
            <person name="Lombard V."/>
            <person name="Lucas S."/>
            <person name="Lundell T."/>
            <person name="Martin R."/>
            <person name="McLaughlin D.J."/>
            <person name="Morgenstern I."/>
            <person name="Morin E."/>
            <person name="Murat C."/>
            <person name="Nagy L.G."/>
            <person name="Nolan M."/>
            <person name="Ohm R.A."/>
            <person name="Patyshakuliyeva A."/>
            <person name="Rokas A."/>
            <person name="Ruiz-Duenas F.J."/>
            <person name="Sabat G."/>
            <person name="Salamov A."/>
            <person name="Samejima M."/>
            <person name="Schmutz J."/>
            <person name="Slot J.C."/>
            <person name="St John F."/>
            <person name="Stenlid J."/>
            <person name="Sun H."/>
            <person name="Sun S."/>
            <person name="Syed K."/>
            <person name="Tsang A."/>
            <person name="Wiebenga A."/>
            <person name="Young D."/>
            <person name="Pisabarro A."/>
            <person name="Eastwood D.C."/>
            <person name="Martin F."/>
            <person name="Cullen D."/>
            <person name="Grigoriev I.V."/>
            <person name="Hibbett D.S."/>
        </authorList>
    </citation>
    <scope>NUCLEOTIDE SEQUENCE</scope>
    <source>
        <strain evidence="2">FP-58527</strain>
    </source>
</reference>
<proteinExistence type="predicted"/>
<dbReference type="Pfam" id="PF03641">
    <property type="entry name" value="Lysine_decarbox"/>
    <property type="match status" value="1"/>
</dbReference>
<dbReference type="NCBIfam" id="TIGR00730">
    <property type="entry name" value="Rossman fold protein, TIGR00730 family"/>
    <property type="match status" value="1"/>
</dbReference>
<dbReference type="Proteomes" id="UP000015241">
    <property type="component" value="Unassembled WGS sequence"/>
</dbReference>
<dbReference type="GO" id="GO:0016799">
    <property type="term" value="F:hydrolase activity, hydrolyzing N-glycosyl compounds"/>
    <property type="evidence" value="ECO:0007669"/>
    <property type="project" value="TreeGrafter"/>
</dbReference>
<dbReference type="OrthoDB" id="414463at2759"/>
<sequence>MAAGKAVTVYCASSVGSHPVYIRAAQSVGQALAETGRTLIYGGGSGGIMGAVSSAVLDAGGEVTGVVPYAMVAAGGEIDQTKGKRGPAVLLKEKGRERVNTVVVNTMHERKTEMAKLSDSFIALPGGFGTFEELFEVICWSQLGIHEKPIVVINVHGFFNPLRELVHNGIEAGFITATNASLVRFVDGPTDLAEQESFDWGKAALNVLDNWTFPPRTHFYDWSRTKTLDGEKTGDALDAV</sequence>
<organism evidence="1 2">
    <name type="scientific">Fomitopsis schrenkii</name>
    <name type="common">Brown rot fungus</name>
    <dbReference type="NCBI Taxonomy" id="2126942"/>
    <lineage>
        <taxon>Eukaryota</taxon>
        <taxon>Fungi</taxon>
        <taxon>Dikarya</taxon>
        <taxon>Basidiomycota</taxon>
        <taxon>Agaricomycotina</taxon>
        <taxon>Agaricomycetes</taxon>
        <taxon>Polyporales</taxon>
        <taxon>Fomitopsis</taxon>
    </lineage>
</organism>
<dbReference type="InterPro" id="IPR005269">
    <property type="entry name" value="LOG"/>
</dbReference>
<dbReference type="GO" id="GO:0005829">
    <property type="term" value="C:cytosol"/>
    <property type="evidence" value="ECO:0007669"/>
    <property type="project" value="TreeGrafter"/>
</dbReference>
<protein>
    <recommendedName>
        <fullName evidence="3">Cytokinin riboside 5'-monophosphate phosphoribohydrolase</fullName>
    </recommendedName>
</protein>
<keyword evidence="2" id="KW-1185">Reference proteome</keyword>
<evidence type="ECO:0000313" key="1">
    <source>
        <dbReference type="EMBL" id="EPS98578.1"/>
    </source>
</evidence>
<dbReference type="SUPFAM" id="SSF102405">
    <property type="entry name" value="MCP/YpsA-like"/>
    <property type="match status" value="1"/>
</dbReference>
<evidence type="ECO:0000313" key="2">
    <source>
        <dbReference type="Proteomes" id="UP000015241"/>
    </source>
</evidence>
<dbReference type="PANTHER" id="PTHR31223:SF70">
    <property type="entry name" value="LOG FAMILY PROTEIN YJL055W"/>
    <property type="match status" value="1"/>
</dbReference>
<accession>S8E596</accession>
<dbReference type="PANTHER" id="PTHR31223">
    <property type="entry name" value="LOG FAMILY PROTEIN YJL055W"/>
    <property type="match status" value="1"/>
</dbReference>
<dbReference type="GO" id="GO:0009691">
    <property type="term" value="P:cytokinin biosynthetic process"/>
    <property type="evidence" value="ECO:0007669"/>
    <property type="project" value="InterPro"/>
</dbReference>